<dbReference type="EMBL" id="MN739934">
    <property type="protein sequence ID" value="QHT78618.1"/>
    <property type="molecule type" value="Genomic_DNA"/>
</dbReference>
<accession>A0A6C0HDF5</accession>
<protein>
    <submittedName>
        <fullName evidence="1">Uncharacterized protein</fullName>
    </submittedName>
</protein>
<reference evidence="1" key="1">
    <citation type="journal article" date="2020" name="Nature">
        <title>Giant virus diversity and host interactions through global metagenomics.</title>
        <authorList>
            <person name="Schulz F."/>
            <person name="Roux S."/>
            <person name="Paez-Espino D."/>
            <person name="Jungbluth S."/>
            <person name="Walsh D.A."/>
            <person name="Denef V.J."/>
            <person name="McMahon K.D."/>
            <person name="Konstantinidis K.T."/>
            <person name="Eloe-Fadrosh E.A."/>
            <person name="Kyrpides N.C."/>
            <person name="Woyke T."/>
        </authorList>
    </citation>
    <scope>NUCLEOTIDE SEQUENCE</scope>
    <source>
        <strain evidence="1">GVMAG-M-3300023179-92</strain>
    </source>
</reference>
<dbReference type="AlphaFoldDB" id="A0A6C0HDF5"/>
<sequence>MDELYIFYIDEDEDKLNYIGEADNQIFTSKQEAFWYYTWMYLNIPDFKHYTSYLKVYRKNDSDSYIFTHEVITLTIPTGTPQRIFKRHFDNSSNRSTSIIEHEDCYDYKTDFSDKKFREKKYA</sequence>
<organism evidence="1">
    <name type="scientific">viral metagenome</name>
    <dbReference type="NCBI Taxonomy" id="1070528"/>
    <lineage>
        <taxon>unclassified sequences</taxon>
        <taxon>metagenomes</taxon>
        <taxon>organismal metagenomes</taxon>
    </lineage>
</organism>
<evidence type="ECO:0000313" key="1">
    <source>
        <dbReference type="EMBL" id="QHT78618.1"/>
    </source>
</evidence>
<name>A0A6C0HDF5_9ZZZZ</name>
<proteinExistence type="predicted"/>